<feature type="transmembrane region" description="Helical" evidence="1">
    <location>
        <begin position="50"/>
        <end position="76"/>
    </location>
</feature>
<organism evidence="3 4">
    <name type="scientific">Amborella trichopoda</name>
    <dbReference type="NCBI Taxonomy" id="13333"/>
    <lineage>
        <taxon>Eukaryota</taxon>
        <taxon>Viridiplantae</taxon>
        <taxon>Streptophyta</taxon>
        <taxon>Embryophyta</taxon>
        <taxon>Tracheophyta</taxon>
        <taxon>Spermatophyta</taxon>
        <taxon>Magnoliopsida</taxon>
        <taxon>Amborellales</taxon>
        <taxon>Amborellaceae</taxon>
        <taxon>Amborella</taxon>
    </lineage>
</organism>
<name>U5DF42_AMBTC</name>
<accession>U5DF42</accession>
<evidence type="ECO:0000256" key="1">
    <source>
        <dbReference type="SAM" id="Phobius"/>
    </source>
</evidence>
<keyword evidence="1" id="KW-0812">Transmembrane</keyword>
<dbReference type="AlphaFoldDB" id="U5DF42"/>
<keyword evidence="2" id="KW-0732">Signal</keyword>
<dbReference type="EMBL" id="KI392062">
    <property type="protein sequence ID" value="ERN20062.1"/>
    <property type="molecule type" value="Genomic_DNA"/>
</dbReference>
<keyword evidence="4" id="KW-1185">Reference proteome</keyword>
<evidence type="ECO:0000313" key="4">
    <source>
        <dbReference type="Proteomes" id="UP000017836"/>
    </source>
</evidence>
<evidence type="ECO:0008006" key="5">
    <source>
        <dbReference type="Google" id="ProtNLM"/>
    </source>
</evidence>
<proteinExistence type="predicted"/>
<evidence type="ECO:0000256" key="2">
    <source>
        <dbReference type="SAM" id="SignalP"/>
    </source>
</evidence>
<reference evidence="4" key="1">
    <citation type="journal article" date="2013" name="Science">
        <title>The Amborella genome and the evolution of flowering plants.</title>
        <authorList>
            <consortium name="Amborella Genome Project"/>
        </authorList>
    </citation>
    <scope>NUCLEOTIDE SEQUENCE [LARGE SCALE GENOMIC DNA]</scope>
</reference>
<sequence length="113" mass="11642">MGWYLPCLSSCSSCSSFLIAASEVLGTFCFGMAESGGSDLIPIDSMELLPTFIGFFSGNFSIPSLLSTGLLCLLCLSSSRSSQTALGDLSGAGCCVICRGFSIWNASPMAPGL</sequence>
<feature type="chain" id="PRO_5004658885" description="Secreted protein" evidence="2">
    <location>
        <begin position="27"/>
        <end position="113"/>
    </location>
</feature>
<protein>
    <recommendedName>
        <fullName evidence="5">Secreted protein</fullName>
    </recommendedName>
</protein>
<evidence type="ECO:0000313" key="3">
    <source>
        <dbReference type="EMBL" id="ERN20062.1"/>
    </source>
</evidence>
<keyword evidence="1" id="KW-1133">Transmembrane helix</keyword>
<dbReference type="Proteomes" id="UP000017836">
    <property type="component" value="Unassembled WGS sequence"/>
</dbReference>
<feature type="signal peptide" evidence="2">
    <location>
        <begin position="1"/>
        <end position="26"/>
    </location>
</feature>
<gene>
    <name evidence="3" type="ORF">AMTR_s00071p00196740</name>
</gene>
<dbReference type="HOGENOM" id="CLU_2136863_0_0_1"/>
<dbReference type="Gramene" id="ERN20062">
    <property type="protein sequence ID" value="ERN20062"/>
    <property type="gene ID" value="AMTR_s00071p00196740"/>
</dbReference>
<keyword evidence="1" id="KW-0472">Membrane</keyword>